<reference evidence="10 11" key="1">
    <citation type="journal article" date="2009" name="Appl. Environ. Microbiol.">
        <title>Community genomic and proteomic analyses of chemoautotrophic iron-oxidizing "Leptospirillum rubarum" (Group II) and "Leptospirillum ferrodiazotrophum" (Group III) bacteria in acid mine drainage biofilms.</title>
        <authorList>
            <person name="Goltsman D.S."/>
            <person name="Denef V.J."/>
            <person name="Singer S.W."/>
            <person name="VerBerkmoes N.C."/>
            <person name="Lefsrud M."/>
            <person name="Mueller R.S."/>
            <person name="Dick G.J."/>
            <person name="Sun C.L."/>
            <person name="Wheeler K.E."/>
            <person name="Zemla A."/>
            <person name="Baker B.J."/>
            <person name="Hauser L."/>
            <person name="Land M."/>
            <person name="Shah M.B."/>
            <person name="Thelen M.P."/>
            <person name="Hettich R.L."/>
            <person name="Banfield J.F."/>
        </authorList>
    </citation>
    <scope>NUCLEOTIDE SEQUENCE [LARGE SCALE GENOMIC DNA]</scope>
</reference>
<dbReference type="GO" id="GO:0046872">
    <property type="term" value="F:metal ion binding"/>
    <property type="evidence" value="ECO:0007669"/>
    <property type="project" value="UniProtKB-UniRule"/>
</dbReference>
<feature type="binding site" evidence="9">
    <location>
        <position position="12"/>
    </location>
    <ligand>
        <name>Mg(2+)</name>
        <dbReference type="ChEBI" id="CHEBI:18420"/>
        <note>catalytic</note>
    </ligand>
</feature>
<dbReference type="Proteomes" id="UP000009374">
    <property type="component" value="Unassembled WGS sequence"/>
</dbReference>
<keyword evidence="8 9" id="KW-0051">Antiviral defense</keyword>
<dbReference type="GO" id="GO:0004521">
    <property type="term" value="F:RNA endonuclease activity"/>
    <property type="evidence" value="ECO:0007669"/>
    <property type="project" value="InterPro"/>
</dbReference>
<evidence type="ECO:0000256" key="1">
    <source>
        <dbReference type="ARBA" id="ARBA00001946"/>
    </source>
</evidence>
<evidence type="ECO:0000256" key="8">
    <source>
        <dbReference type="ARBA" id="ARBA00023118"/>
    </source>
</evidence>
<dbReference type="InterPro" id="IPR021127">
    <property type="entry name" value="CRISPR_associated_Cas2"/>
</dbReference>
<keyword evidence="3 9" id="KW-0540">Nuclease</keyword>
<accession>C6I034</accession>
<keyword evidence="11" id="KW-1185">Reference proteome</keyword>
<dbReference type="SUPFAM" id="SSF143430">
    <property type="entry name" value="TTP0101/SSO1404-like"/>
    <property type="match status" value="1"/>
</dbReference>
<keyword evidence="5 9" id="KW-0255">Endonuclease</keyword>
<protein>
    <recommendedName>
        <fullName evidence="9">CRISPR-associated endoribonuclease Cas2</fullName>
        <ecNumber evidence="9">3.1.-.-</ecNumber>
    </recommendedName>
</protein>
<dbReference type="Gene3D" id="3.30.70.240">
    <property type="match status" value="1"/>
</dbReference>
<dbReference type="GO" id="GO:0016787">
    <property type="term" value="F:hydrolase activity"/>
    <property type="evidence" value="ECO:0007669"/>
    <property type="project" value="UniProtKB-KW"/>
</dbReference>
<keyword evidence="7 9" id="KW-0460">Magnesium</keyword>
<name>C6I034_9BACT</name>
<dbReference type="AlphaFoldDB" id="C6I034"/>
<dbReference type="CDD" id="cd09725">
    <property type="entry name" value="Cas2_I_II_III"/>
    <property type="match status" value="1"/>
</dbReference>
<evidence type="ECO:0000256" key="9">
    <source>
        <dbReference type="HAMAP-Rule" id="MF_01471"/>
    </source>
</evidence>
<sequence>MKGRRLYLAAYDVSEPANLIATLKSVRSHATGGQKSVYECFLNRQERTNLLSRVRSIIDITSDRFVLLALDPRSTFKTLGKGIPPLDEDFFYHG</sequence>
<proteinExistence type="inferred from homology"/>
<dbReference type="HAMAP" id="MF_01471">
    <property type="entry name" value="Cas2"/>
    <property type="match status" value="1"/>
</dbReference>
<evidence type="ECO:0000256" key="3">
    <source>
        <dbReference type="ARBA" id="ARBA00022722"/>
    </source>
</evidence>
<dbReference type="InterPro" id="IPR019199">
    <property type="entry name" value="Virulence_VapD/CRISPR_Cas2"/>
</dbReference>
<dbReference type="GO" id="GO:0051607">
    <property type="term" value="P:defense response to virus"/>
    <property type="evidence" value="ECO:0007669"/>
    <property type="project" value="UniProtKB-UniRule"/>
</dbReference>
<keyword evidence="6 9" id="KW-0378">Hydrolase</keyword>
<gene>
    <name evidence="9" type="primary">cas2</name>
    <name evidence="10" type="ORF">UBAL3_95450034</name>
</gene>
<dbReference type="EMBL" id="GG693884">
    <property type="protein sequence ID" value="EES51814.1"/>
    <property type="molecule type" value="Genomic_DNA"/>
</dbReference>
<evidence type="ECO:0000256" key="7">
    <source>
        <dbReference type="ARBA" id="ARBA00022842"/>
    </source>
</evidence>
<evidence type="ECO:0000256" key="5">
    <source>
        <dbReference type="ARBA" id="ARBA00022759"/>
    </source>
</evidence>
<comment type="subunit">
    <text evidence="9">Homodimer, forms a heterotetramer with a Cas1 homodimer.</text>
</comment>
<comment type="function">
    <text evidence="9">CRISPR (clustered regularly interspaced short palindromic repeat), is an adaptive immune system that provides protection against mobile genetic elements (viruses, transposable elements and conjugative plasmids). CRISPR clusters contain sequences complementary to antecedent mobile elements and target invading nucleic acids. CRISPR clusters are transcribed and processed into CRISPR RNA (crRNA). Functions as a ssRNA-specific endoribonuclease. Involved in the integration of spacer DNA into the CRISPR cassette.</text>
</comment>
<dbReference type="GO" id="GO:0043571">
    <property type="term" value="P:maintenance of CRISPR repeat elements"/>
    <property type="evidence" value="ECO:0007669"/>
    <property type="project" value="UniProtKB-UniRule"/>
</dbReference>
<evidence type="ECO:0000256" key="2">
    <source>
        <dbReference type="ARBA" id="ARBA00009959"/>
    </source>
</evidence>
<dbReference type="Pfam" id="PF09827">
    <property type="entry name" value="CRISPR_Cas2"/>
    <property type="match status" value="1"/>
</dbReference>
<evidence type="ECO:0000313" key="10">
    <source>
        <dbReference type="EMBL" id="EES51814.1"/>
    </source>
</evidence>
<evidence type="ECO:0000256" key="4">
    <source>
        <dbReference type="ARBA" id="ARBA00022723"/>
    </source>
</evidence>
<evidence type="ECO:0000256" key="6">
    <source>
        <dbReference type="ARBA" id="ARBA00022801"/>
    </source>
</evidence>
<comment type="similarity">
    <text evidence="2 9">Belongs to the CRISPR-associated endoribonuclease Cas2 protein family.</text>
</comment>
<evidence type="ECO:0000313" key="11">
    <source>
        <dbReference type="Proteomes" id="UP000009374"/>
    </source>
</evidence>
<organism evidence="10 11">
    <name type="scientific">Leptospirillum ferrodiazotrophum</name>
    <dbReference type="NCBI Taxonomy" id="412449"/>
    <lineage>
        <taxon>Bacteria</taxon>
        <taxon>Pseudomonadati</taxon>
        <taxon>Nitrospirota</taxon>
        <taxon>Nitrospiria</taxon>
        <taxon>Nitrospirales</taxon>
        <taxon>Nitrospiraceae</taxon>
        <taxon>Leptospirillum</taxon>
    </lineage>
</organism>
<dbReference type="EC" id="3.1.-.-" evidence="9"/>
<keyword evidence="4 9" id="KW-0479">Metal-binding</keyword>
<comment type="cofactor">
    <cofactor evidence="1 9">
        <name>Mg(2+)</name>
        <dbReference type="ChEBI" id="CHEBI:18420"/>
    </cofactor>
</comment>